<gene>
    <name evidence="8" type="ORF">PITC_056700</name>
</gene>
<feature type="repeat" description="WD" evidence="3">
    <location>
        <begin position="764"/>
        <end position="805"/>
    </location>
</feature>
<evidence type="ECO:0000256" key="5">
    <source>
        <dbReference type="SAM" id="MobiDB-lite"/>
    </source>
</evidence>
<keyword evidence="2" id="KW-0677">Repeat</keyword>
<evidence type="ECO:0000256" key="1">
    <source>
        <dbReference type="ARBA" id="ARBA00022574"/>
    </source>
</evidence>
<evidence type="ECO:0000259" key="6">
    <source>
        <dbReference type="Pfam" id="PF17111"/>
    </source>
</evidence>
<dbReference type="InterPro" id="IPR020472">
    <property type="entry name" value="WD40_PAC1"/>
</dbReference>
<dbReference type="InterPro" id="IPR019775">
    <property type="entry name" value="WD40_repeat_CS"/>
</dbReference>
<organism evidence="8 9">
    <name type="scientific">Penicillium italicum</name>
    <name type="common">Blue mold</name>
    <dbReference type="NCBI Taxonomy" id="40296"/>
    <lineage>
        <taxon>Eukaryota</taxon>
        <taxon>Fungi</taxon>
        <taxon>Dikarya</taxon>
        <taxon>Ascomycota</taxon>
        <taxon>Pezizomycotina</taxon>
        <taxon>Eurotiomycetes</taxon>
        <taxon>Eurotiomycetidae</taxon>
        <taxon>Eurotiales</taxon>
        <taxon>Aspergillaceae</taxon>
        <taxon>Penicillium</taxon>
    </lineage>
</organism>
<feature type="region of interest" description="Disordered" evidence="5">
    <location>
        <begin position="878"/>
        <end position="926"/>
    </location>
</feature>
<name>A0A0A2KY45_PENIT</name>
<reference evidence="8 9" key="1">
    <citation type="journal article" date="2015" name="Mol. Plant Microbe Interact.">
        <title>Genome, transcriptome, and functional analyses of Penicillium expansum provide new insights into secondary metabolism and pathogenicity.</title>
        <authorList>
            <person name="Ballester A.R."/>
            <person name="Marcet-Houben M."/>
            <person name="Levin E."/>
            <person name="Sela N."/>
            <person name="Selma-Lazaro C."/>
            <person name="Carmona L."/>
            <person name="Wisniewski M."/>
            <person name="Droby S."/>
            <person name="Gonzalez-Candelas L."/>
            <person name="Gabaldon T."/>
        </authorList>
    </citation>
    <scope>NUCLEOTIDE SEQUENCE [LARGE SCALE GENOMIC DNA]</scope>
    <source>
        <strain evidence="8 9">PHI-1</strain>
    </source>
</reference>
<dbReference type="InterPro" id="IPR015943">
    <property type="entry name" value="WD40/YVTN_repeat-like_dom_sf"/>
</dbReference>
<dbReference type="InterPro" id="IPR027417">
    <property type="entry name" value="P-loop_NTPase"/>
</dbReference>
<dbReference type="OMA" id="NSHANEH"/>
<dbReference type="HOGENOM" id="CLU_000288_6_16_1"/>
<feature type="compositionally biased region" description="Acidic residues" evidence="5">
    <location>
        <begin position="882"/>
        <end position="895"/>
    </location>
</feature>
<evidence type="ECO:0000256" key="3">
    <source>
        <dbReference type="PROSITE-ProRule" id="PRU00221"/>
    </source>
</evidence>
<dbReference type="PhylomeDB" id="A0A0A2KY45"/>
<keyword evidence="1 3" id="KW-0853">WD repeat</keyword>
<feature type="domain" description="Azaphilone pigments biosynthesis cluster protein L N-terminal" evidence="6">
    <location>
        <begin position="1"/>
        <end position="139"/>
    </location>
</feature>
<dbReference type="PRINTS" id="PR00320">
    <property type="entry name" value="GPROTEINBRPT"/>
</dbReference>
<dbReference type="SUPFAM" id="SSF50993">
    <property type="entry name" value="Peptidase/esterase 'gauge' domain"/>
    <property type="match status" value="1"/>
</dbReference>
<dbReference type="InterPro" id="IPR001680">
    <property type="entry name" value="WD40_rpt"/>
</dbReference>
<protein>
    <submittedName>
        <fullName evidence="8">Peptidase S9A/B/C, oligopeptidase, N-terminal beta-propeller</fullName>
    </submittedName>
</protein>
<dbReference type="Gene3D" id="2.130.10.10">
    <property type="entry name" value="YVTN repeat-like/Quinoprotein amine dehydrogenase"/>
    <property type="match status" value="3"/>
</dbReference>
<dbReference type="PANTHER" id="PTHR19879">
    <property type="entry name" value="TRANSCRIPTION INITIATION FACTOR TFIID"/>
    <property type="match status" value="1"/>
</dbReference>
<feature type="coiled-coil region" evidence="4">
    <location>
        <begin position="24"/>
        <end position="90"/>
    </location>
</feature>
<dbReference type="EMBL" id="JQGA01000867">
    <property type="protein sequence ID" value="KGO72684.1"/>
    <property type="molecule type" value="Genomic_DNA"/>
</dbReference>
<evidence type="ECO:0000256" key="4">
    <source>
        <dbReference type="SAM" id="Coils"/>
    </source>
</evidence>
<keyword evidence="9" id="KW-1185">Reference proteome</keyword>
<dbReference type="PROSITE" id="PS00678">
    <property type="entry name" value="WD_REPEATS_1"/>
    <property type="match status" value="2"/>
</dbReference>
<dbReference type="Pfam" id="PF00400">
    <property type="entry name" value="WD40"/>
    <property type="match status" value="3"/>
</dbReference>
<sequence>MDGVGAASSILAVVDLSAKIALLLFRYSQDVKNAKAEIDRLQAELKRLKTTLDGLSRLIDRPDAKGLQTLHQLREGIDGCSKQLEDLQAKLKNKMGSKNTGFMRRFGIRALKWPFESHEVDVIITTLEKHRGTLAVALAIDHAEQTLDLSQSIILSKLPVATGAAFDSHAEEHYAQCHPETRVALLQDILDWAEDPRGQCIFWLNGMAGTGKSTISRTVAQSFAEKGVLGASFFFKRGEQNRGNADQLFTTISSQLVIKEPSLAPSIEAVIKADPTIVSKSLREQFIELVVKPLDAMKPYEIKPDAMNPALPEVRTLVFVIDALDECDNDDDIRTIIHLLTRAEGLTSVRLRAFLTSRPEVPIRMGFQKIHGNFQDLVLHDIPESIIKHDISAFLDSELATVRINHNSLSPNEPLPSEWPSQEVIQQLAQMATPLFIFAATVCRFIKDPAWSDPKGQLAKALEYASIDSNHEMDSLDATYRPVLDQLVAKSQTAQMSIVNEFRTIVGSIILLTEPLSASSLSLVLNIPRSNVDRMLRTLHSVLSVPVSPEAPIRMLHLSFRDFLINPEKSETNQFWIDERKSHAKLASCCIELLSSHVNLKEDVCDLKAPGAARADLPAAVVSLKLSAAVQYACQNWVYHAVESGDTLTDSGQIYRFFKYHFLHWLEALSLLGKISESVAMIRSLQSLPATSESNISAFLSDAIPFILTFRAVIDIAPLQIYSSALMFAPKRSKIRAMFEQKIPRWITRLPPIEMEWGNWLFTLEGHDSIVTGIAFSPDHKSIASCSKDETVRIWDATTGEEKHRLRGHRDEVSDVIWSPDGKTVASCSVDNTIRFWNPDIGETKQVFECVFGPPSKISFSQDSKTLASLSWTGIVETENQSADEDEVSDDDGVSNEDKALNEDGAYEEAQTSREDQSEDAQSFETDRYYDEDHRLDFKIRLWSTSTGMEKQVLGHTDRIYDVAWAPESNLLASVSRDKTIRLWDVSTGNEILRETVSKSSGQAIAFAPDGKIIAKFTPERLTVELLDTETLKVRQEFYVGSICHPIVFSVDGKMMGFQTTLEQIRVVNITLDGDQENVEYRDEPSHGVMSTPQLWNPASGKATWRARPNFMLWGYAFSPDGSEVASILSDPTATVQFWDVATGEKEKEVWDFDLEGGVGIVWFPDGKSIATVSSKVQIWDRASGKIKQTLHSLEGDNHFGAVALKSDGKVLASTTDDELWVWDTTTGEMTFKMTGLGTDVLSLEFSPDGNYIALGYGPKYSPIIGSKFGPKVLVLDLTKMSVSPFHWVRAEFSTVSFSKDGRYLKTNGGDLLDLNSECFSPEKGLSLRSVRDGIFEADAHLDLDDCPCHHCMGSFDQTGLLLNKDWVYKDGHKILWIPPGYRYKTAVEFNDTIALGHGEAREISFIQFDFSVLS</sequence>
<dbReference type="Gene3D" id="3.40.50.300">
    <property type="entry name" value="P-loop containing nucleotide triphosphate hydrolases"/>
    <property type="match status" value="1"/>
</dbReference>
<dbReference type="STRING" id="40296.A0A0A2KY45"/>
<evidence type="ECO:0000256" key="2">
    <source>
        <dbReference type="ARBA" id="ARBA00022737"/>
    </source>
</evidence>
<feature type="repeat" description="WD" evidence="3">
    <location>
        <begin position="953"/>
        <end position="994"/>
    </location>
</feature>
<dbReference type="InterPro" id="IPR056884">
    <property type="entry name" value="NPHP3-like_N"/>
</dbReference>
<dbReference type="Pfam" id="PF17111">
    <property type="entry name" value="PigL_N"/>
    <property type="match status" value="1"/>
</dbReference>
<feature type="repeat" description="WD" evidence="3">
    <location>
        <begin position="806"/>
        <end position="847"/>
    </location>
</feature>
<evidence type="ECO:0000313" key="9">
    <source>
        <dbReference type="Proteomes" id="UP000030104"/>
    </source>
</evidence>
<dbReference type="OrthoDB" id="674604at2759"/>
<comment type="caution">
    <text evidence="8">The sequence shown here is derived from an EMBL/GenBank/DDBJ whole genome shotgun (WGS) entry which is preliminary data.</text>
</comment>
<proteinExistence type="predicted"/>
<dbReference type="Proteomes" id="UP000030104">
    <property type="component" value="Unassembled WGS sequence"/>
</dbReference>
<dbReference type="SUPFAM" id="SSF52540">
    <property type="entry name" value="P-loop containing nucleoside triphosphate hydrolases"/>
    <property type="match status" value="1"/>
</dbReference>
<feature type="domain" description="Nephrocystin 3-like N-terminal" evidence="7">
    <location>
        <begin position="188"/>
        <end position="358"/>
    </location>
</feature>
<dbReference type="PROSITE" id="PS50294">
    <property type="entry name" value="WD_REPEATS_REGION"/>
    <property type="match status" value="3"/>
</dbReference>
<evidence type="ECO:0000313" key="8">
    <source>
        <dbReference type="EMBL" id="KGO72684.1"/>
    </source>
</evidence>
<evidence type="ECO:0000259" key="7">
    <source>
        <dbReference type="Pfam" id="PF24883"/>
    </source>
</evidence>
<dbReference type="CDD" id="cd00200">
    <property type="entry name" value="WD40"/>
    <property type="match status" value="1"/>
</dbReference>
<dbReference type="InterPro" id="IPR031348">
    <property type="entry name" value="PigL_N"/>
</dbReference>
<dbReference type="SMART" id="SM00320">
    <property type="entry name" value="WD40"/>
    <property type="match status" value="5"/>
</dbReference>
<dbReference type="InterPro" id="IPR036322">
    <property type="entry name" value="WD40_repeat_dom_sf"/>
</dbReference>
<dbReference type="PROSITE" id="PS50082">
    <property type="entry name" value="WD_REPEATS_2"/>
    <property type="match status" value="3"/>
</dbReference>
<keyword evidence="4" id="KW-0175">Coiled coil</keyword>
<dbReference type="Pfam" id="PF24883">
    <property type="entry name" value="NPHP3_N"/>
    <property type="match status" value="1"/>
</dbReference>
<accession>A0A0A2KY45</accession>
<dbReference type="SUPFAM" id="SSF50978">
    <property type="entry name" value="WD40 repeat-like"/>
    <property type="match status" value="1"/>
</dbReference>
<dbReference type="PANTHER" id="PTHR19879:SF9">
    <property type="entry name" value="TRANSCRIPTION INITIATION FACTOR TFIID SUBUNIT 5"/>
    <property type="match status" value="1"/>
</dbReference>